<protein>
    <submittedName>
        <fullName evidence="1">Predicted protein</fullName>
    </submittedName>
</protein>
<accession>D6A9Y1</accession>
<dbReference type="RefSeq" id="WP_004993480.1">
    <property type="nucleotide sequence ID" value="NZ_DS999641.1"/>
</dbReference>
<organism evidence="1 2">
    <name type="scientific">Streptomyces viridosporus (strain ATCC 14672 / DSM 40746 / JCM 4963 / KCTC 9882 / NRRL B-12104 / FH 1290)</name>
    <name type="common">Streptomyces ghanaensis</name>
    <dbReference type="NCBI Taxonomy" id="566461"/>
    <lineage>
        <taxon>Bacteria</taxon>
        <taxon>Bacillati</taxon>
        <taxon>Actinomycetota</taxon>
        <taxon>Actinomycetes</taxon>
        <taxon>Kitasatosporales</taxon>
        <taxon>Streptomycetaceae</taxon>
        <taxon>Streptomyces</taxon>
    </lineage>
</organism>
<gene>
    <name evidence="1" type="ORF">SSFG_07311</name>
</gene>
<evidence type="ECO:0000313" key="1">
    <source>
        <dbReference type="EMBL" id="EFE72076.2"/>
    </source>
</evidence>
<name>D6A9Y1_STRV1</name>
<proteinExistence type="predicted"/>
<dbReference type="InterPro" id="IPR016181">
    <property type="entry name" value="Acyl_CoA_acyltransferase"/>
</dbReference>
<dbReference type="eggNOG" id="ENOG5031V4U">
    <property type="taxonomic scope" value="Bacteria"/>
</dbReference>
<dbReference type="Proteomes" id="UP000003824">
    <property type="component" value="Unassembled WGS sequence"/>
</dbReference>
<dbReference type="EMBL" id="DS999641">
    <property type="protein sequence ID" value="EFE72076.2"/>
    <property type="molecule type" value="Genomic_DNA"/>
</dbReference>
<sequence>MGEGDRVLDRVRPAGLVDVPALVRLIASRAAGTPPAIDRAAEQVRVVLRLLLAHHALEEGHVWVAEQHSGELIAAAVWLPPEADRDFSRFHGLITRELEVPPDLLALGRADGEALEAARAGTRDWVLLVASREGACSHGLLDRVLAPGLRAVDRQNGTVVAWTASIPEAGRLEAFGFRGTRTVALPSGGHVWLTSRPPATARRPRP</sequence>
<reference evidence="2" key="1">
    <citation type="submission" date="2008-12" db="EMBL/GenBank/DDBJ databases">
        <title>Annotation of Streptomyces ghanaensis ATCC 14672.</title>
        <authorList>
            <consortium name="The Broad Institute Genome Sequencing Platform"/>
            <consortium name="Broad Institute Microbial Sequencing Center"/>
            <person name="Fischbach M."/>
            <person name="Ward D."/>
            <person name="Young S."/>
            <person name="Kodira C.D."/>
            <person name="Zeng Q."/>
            <person name="Koehrsen M."/>
            <person name="Godfrey P."/>
            <person name="Alvarado L."/>
            <person name="Berlin A.M."/>
            <person name="Borenstein D."/>
            <person name="Chen Z."/>
            <person name="Engels R."/>
            <person name="Freedman E."/>
            <person name="Gellesch M."/>
            <person name="Goldberg J."/>
            <person name="Griggs A."/>
            <person name="Gujja S."/>
            <person name="Heiman D.I."/>
            <person name="Hepburn T.A."/>
            <person name="Howarth C."/>
            <person name="Jen D."/>
            <person name="Larson L."/>
            <person name="Lewis B."/>
            <person name="Mehta T."/>
            <person name="Park D."/>
            <person name="Pearson M."/>
            <person name="Roberts A."/>
            <person name="Saif S."/>
            <person name="Shea T.D."/>
            <person name="Shenoy N."/>
            <person name="Sisk P."/>
            <person name="Stolte C."/>
            <person name="Sykes S.N."/>
            <person name="Walk T."/>
            <person name="White J."/>
            <person name="Yandava C."/>
            <person name="Straight P."/>
            <person name="Clardy J."/>
            <person name="Hung D."/>
            <person name="Kolter R."/>
            <person name="Mekalanos J."/>
            <person name="Walker S."/>
            <person name="Walsh C.T."/>
            <person name="Wieland B.L.C."/>
            <person name="Ilzarbe M."/>
            <person name="Galagan J."/>
            <person name="Nusbaum C."/>
            <person name="Birren B."/>
        </authorList>
    </citation>
    <scope>NUCLEOTIDE SEQUENCE [LARGE SCALE GENOMIC DNA]</scope>
    <source>
        <strain evidence="2">ATCC 14672 / DSM 40746 / JCM 4963 / KCTC 9882 / NRRL B-12104 / FH 1290</strain>
    </source>
</reference>
<dbReference type="SUPFAM" id="SSF55729">
    <property type="entry name" value="Acyl-CoA N-acyltransferases (Nat)"/>
    <property type="match status" value="1"/>
</dbReference>
<dbReference type="Gene3D" id="3.40.630.30">
    <property type="match status" value="1"/>
</dbReference>
<dbReference type="AlphaFoldDB" id="D6A9Y1"/>
<evidence type="ECO:0000313" key="2">
    <source>
        <dbReference type="Proteomes" id="UP000003824"/>
    </source>
</evidence>